<feature type="domain" description="TonB-dependent receptor plug" evidence="2">
    <location>
        <begin position="48"/>
        <end position="133"/>
    </location>
</feature>
<dbReference type="Proteomes" id="UP000198337">
    <property type="component" value="Unassembled WGS sequence"/>
</dbReference>
<dbReference type="InterPro" id="IPR012910">
    <property type="entry name" value="Plug_dom"/>
</dbReference>
<comment type="subcellular location">
    <subcellularLocation>
        <location evidence="1">Cell outer membrane</location>
        <topology evidence="1">Multi-pass membrane protein</topology>
    </subcellularLocation>
</comment>
<name>A0ABY1SCU9_9FLAO</name>
<evidence type="ECO:0000256" key="1">
    <source>
        <dbReference type="PROSITE-ProRule" id="PRU01360"/>
    </source>
</evidence>
<protein>
    <submittedName>
        <fullName evidence="3">TonB-dependent outer membrane receptor, SusC/RagA subfamily, signature region</fullName>
    </submittedName>
</protein>
<accession>A0ABY1SCU9</accession>
<comment type="similarity">
    <text evidence="1">Belongs to the TonB-dependent receptor family.</text>
</comment>
<evidence type="ECO:0000313" key="4">
    <source>
        <dbReference type="Proteomes" id="UP000198337"/>
    </source>
</evidence>
<evidence type="ECO:0000313" key="3">
    <source>
        <dbReference type="EMBL" id="SNR26350.1"/>
    </source>
</evidence>
<keyword evidence="3" id="KW-0675">Receptor</keyword>
<keyword evidence="1" id="KW-0472">Membrane</keyword>
<dbReference type="EMBL" id="FZNV01000001">
    <property type="protein sequence ID" value="SNR26350.1"/>
    <property type="molecule type" value="Genomic_DNA"/>
</dbReference>
<organism evidence="3 4">
    <name type="scientific">Maribacter sedimenticola</name>
    <dbReference type="NCBI Taxonomy" id="228956"/>
    <lineage>
        <taxon>Bacteria</taxon>
        <taxon>Pseudomonadati</taxon>
        <taxon>Bacteroidota</taxon>
        <taxon>Flavobacteriia</taxon>
        <taxon>Flavobacteriales</taxon>
        <taxon>Flavobacteriaceae</taxon>
        <taxon>Maribacter</taxon>
    </lineage>
</organism>
<dbReference type="Gene3D" id="2.170.130.10">
    <property type="entry name" value="TonB-dependent receptor, plug domain"/>
    <property type="match status" value="1"/>
</dbReference>
<dbReference type="InterPro" id="IPR039426">
    <property type="entry name" value="TonB-dep_rcpt-like"/>
</dbReference>
<keyword evidence="1" id="KW-0998">Cell outer membrane</keyword>
<dbReference type="PROSITE" id="PS52016">
    <property type="entry name" value="TONB_DEPENDENT_REC_3"/>
    <property type="match status" value="1"/>
</dbReference>
<evidence type="ECO:0000259" key="2">
    <source>
        <dbReference type="Pfam" id="PF07715"/>
    </source>
</evidence>
<reference evidence="3 4" key="1">
    <citation type="submission" date="2017-06" db="EMBL/GenBank/DDBJ databases">
        <authorList>
            <person name="Varghese N."/>
            <person name="Submissions S."/>
        </authorList>
    </citation>
    <scope>NUCLEOTIDE SEQUENCE [LARGE SCALE GENOMIC DNA]</scope>
    <source>
        <strain evidence="3 4">DSM 19840</strain>
    </source>
</reference>
<dbReference type="InterPro" id="IPR037066">
    <property type="entry name" value="Plug_dom_sf"/>
</dbReference>
<dbReference type="RefSeq" id="WP_089258738.1">
    <property type="nucleotide sequence ID" value="NZ_FZNV01000001.1"/>
</dbReference>
<comment type="caution">
    <text evidence="3">The sequence shown here is derived from an EMBL/GenBank/DDBJ whole genome shotgun (WGS) entry which is preliminary data.</text>
</comment>
<keyword evidence="1" id="KW-0813">Transport</keyword>
<gene>
    <name evidence="3" type="ORF">SAMN04488009_0489</name>
</gene>
<dbReference type="Pfam" id="PF07715">
    <property type="entry name" value="Plug"/>
    <property type="match status" value="1"/>
</dbReference>
<dbReference type="PROSITE" id="PS51257">
    <property type="entry name" value="PROKAR_LIPOPROTEIN"/>
    <property type="match status" value="1"/>
</dbReference>
<dbReference type="SUPFAM" id="SSF56935">
    <property type="entry name" value="Porins"/>
    <property type="match status" value="1"/>
</dbReference>
<keyword evidence="4" id="KW-1185">Reference proteome</keyword>
<keyword evidence="1" id="KW-0812">Transmembrane</keyword>
<proteinExistence type="inferred from homology"/>
<keyword evidence="1" id="KW-1134">Transmembrane beta strand</keyword>
<sequence>MRIFILMDKRTLYYLFVVMMTLYSCSSSQNTITEKGNVAEELDEKNRTNFTLLERISKMPGIVSRNGVPVLSKTSNSFSNQGRQEPLYILDGYEIGTSFASVNEAVDSFNVKKIRILTSAEAGMYGSRASNGVIIITTYK</sequence>